<keyword evidence="2" id="KW-1185">Reference proteome</keyword>
<name>A0AAV4YAT4_CAEEX</name>
<dbReference type="AlphaFoldDB" id="A0AAV4YAT4"/>
<accession>A0AAV4YAT4</accession>
<comment type="caution">
    <text evidence="1">The sequence shown here is derived from an EMBL/GenBank/DDBJ whole genome shotgun (WGS) entry which is preliminary data.</text>
</comment>
<dbReference type="Proteomes" id="UP001054945">
    <property type="component" value="Unassembled WGS sequence"/>
</dbReference>
<evidence type="ECO:0000313" key="1">
    <source>
        <dbReference type="EMBL" id="GIZ03309.1"/>
    </source>
</evidence>
<gene>
    <name evidence="1" type="ORF">CEXT_163181</name>
</gene>
<proteinExistence type="predicted"/>
<reference evidence="1 2" key="1">
    <citation type="submission" date="2021-06" db="EMBL/GenBank/DDBJ databases">
        <title>Caerostris extrusa draft genome.</title>
        <authorList>
            <person name="Kono N."/>
            <person name="Arakawa K."/>
        </authorList>
    </citation>
    <scope>NUCLEOTIDE SEQUENCE [LARGE SCALE GENOMIC DNA]</scope>
</reference>
<dbReference type="EMBL" id="BPLR01018932">
    <property type="protein sequence ID" value="GIZ03309.1"/>
    <property type="molecule type" value="Genomic_DNA"/>
</dbReference>
<organism evidence="1 2">
    <name type="scientific">Caerostris extrusa</name>
    <name type="common">Bark spider</name>
    <name type="synonym">Caerostris bankana</name>
    <dbReference type="NCBI Taxonomy" id="172846"/>
    <lineage>
        <taxon>Eukaryota</taxon>
        <taxon>Metazoa</taxon>
        <taxon>Ecdysozoa</taxon>
        <taxon>Arthropoda</taxon>
        <taxon>Chelicerata</taxon>
        <taxon>Arachnida</taxon>
        <taxon>Araneae</taxon>
        <taxon>Araneomorphae</taxon>
        <taxon>Entelegynae</taxon>
        <taxon>Araneoidea</taxon>
        <taxon>Araneidae</taxon>
        <taxon>Caerostris</taxon>
    </lineage>
</organism>
<evidence type="ECO:0000313" key="2">
    <source>
        <dbReference type="Proteomes" id="UP001054945"/>
    </source>
</evidence>
<sequence length="138" mass="15842">MDLDKAVQKYQSKSTEQEEVGRKAFVSGCQAEHAAAVQSLERSKISKALRGTDFFRSHWKYPCRIRMRFLILKRKTRCQEITTTQADIKMLETQLAVAHDWNGTAKDVAQGHCQMRQYLTDMLLTQQRKKLSSLGSCS</sequence>
<protein>
    <submittedName>
        <fullName evidence="1">Uncharacterized protein</fullName>
    </submittedName>
</protein>